<keyword evidence="1" id="KW-0560">Oxidoreductase</keyword>
<sequence>KKEGAEGKSIDVTQNLMYGVSNIIWQLAFGRTLPFGDPMLNVVKDEVHKLFVSMTHPCVAFLDVFPQIEVLDFLFDHPIKKLKTRNRSCMNIMHK</sequence>
<dbReference type="SUPFAM" id="SSF48264">
    <property type="entry name" value="Cytochrome P450"/>
    <property type="match status" value="1"/>
</dbReference>
<evidence type="ECO:0000313" key="2">
    <source>
        <dbReference type="EMBL" id="GMT27561.1"/>
    </source>
</evidence>
<feature type="non-terminal residue" evidence="2">
    <location>
        <position position="95"/>
    </location>
</feature>
<dbReference type="GO" id="GO:0005506">
    <property type="term" value="F:iron ion binding"/>
    <property type="evidence" value="ECO:0007669"/>
    <property type="project" value="InterPro"/>
</dbReference>
<name>A0AAV5W9R3_9BILA</name>
<dbReference type="GO" id="GO:0016705">
    <property type="term" value="F:oxidoreductase activity, acting on paired donors, with incorporation or reduction of molecular oxygen"/>
    <property type="evidence" value="ECO:0007669"/>
    <property type="project" value="InterPro"/>
</dbReference>
<evidence type="ECO:0000313" key="3">
    <source>
        <dbReference type="Proteomes" id="UP001432322"/>
    </source>
</evidence>
<protein>
    <recommendedName>
        <fullName evidence="4">Cytochrome P450</fullName>
    </recommendedName>
</protein>
<dbReference type="GO" id="GO:0020037">
    <property type="term" value="F:heme binding"/>
    <property type="evidence" value="ECO:0007669"/>
    <property type="project" value="InterPro"/>
</dbReference>
<feature type="non-terminal residue" evidence="2">
    <location>
        <position position="1"/>
    </location>
</feature>
<dbReference type="InterPro" id="IPR036396">
    <property type="entry name" value="Cyt_P450_sf"/>
</dbReference>
<reference evidence="2" key="1">
    <citation type="submission" date="2023-10" db="EMBL/GenBank/DDBJ databases">
        <title>Genome assembly of Pristionchus species.</title>
        <authorList>
            <person name="Yoshida K."/>
            <person name="Sommer R.J."/>
        </authorList>
    </citation>
    <scope>NUCLEOTIDE SEQUENCE</scope>
    <source>
        <strain evidence="2">RS5133</strain>
    </source>
</reference>
<dbReference type="GO" id="GO:0004497">
    <property type="term" value="F:monooxygenase activity"/>
    <property type="evidence" value="ECO:0007669"/>
    <property type="project" value="UniProtKB-KW"/>
</dbReference>
<organism evidence="2 3">
    <name type="scientific">Pristionchus fissidentatus</name>
    <dbReference type="NCBI Taxonomy" id="1538716"/>
    <lineage>
        <taxon>Eukaryota</taxon>
        <taxon>Metazoa</taxon>
        <taxon>Ecdysozoa</taxon>
        <taxon>Nematoda</taxon>
        <taxon>Chromadorea</taxon>
        <taxon>Rhabditida</taxon>
        <taxon>Rhabditina</taxon>
        <taxon>Diplogasteromorpha</taxon>
        <taxon>Diplogasteroidea</taxon>
        <taxon>Neodiplogasteridae</taxon>
        <taxon>Pristionchus</taxon>
    </lineage>
</organism>
<gene>
    <name evidence="2" type="ORF">PFISCL1PPCAC_18858</name>
</gene>
<comment type="caution">
    <text evidence="2">The sequence shown here is derived from an EMBL/GenBank/DDBJ whole genome shotgun (WGS) entry which is preliminary data.</text>
</comment>
<accession>A0AAV5W9R3</accession>
<evidence type="ECO:0000256" key="1">
    <source>
        <dbReference type="ARBA" id="ARBA00023033"/>
    </source>
</evidence>
<dbReference type="Gene3D" id="1.10.630.10">
    <property type="entry name" value="Cytochrome P450"/>
    <property type="match status" value="1"/>
</dbReference>
<dbReference type="Proteomes" id="UP001432322">
    <property type="component" value="Unassembled WGS sequence"/>
</dbReference>
<dbReference type="AlphaFoldDB" id="A0AAV5W9R3"/>
<proteinExistence type="predicted"/>
<dbReference type="EMBL" id="BTSY01000005">
    <property type="protein sequence ID" value="GMT27561.1"/>
    <property type="molecule type" value="Genomic_DNA"/>
</dbReference>
<evidence type="ECO:0008006" key="4">
    <source>
        <dbReference type="Google" id="ProtNLM"/>
    </source>
</evidence>
<keyword evidence="1" id="KW-0503">Monooxygenase</keyword>
<keyword evidence="3" id="KW-1185">Reference proteome</keyword>